<evidence type="ECO:0000259" key="1">
    <source>
        <dbReference type="Pfam" id="PF10551"/>
    </source>
</evidence>
<protein>
    <recommendedName>
        <fullName evidence="1">MULE transposase domain-containing protein</fullName>
    </recommendedName>
</protein>
<sequence>MFNSLHCSPSYWKCWKGGVVAKEMVRGTTENGYSCLRVFSYMFETVNVGSSYCLMVNENSHRFMYYFLAFGACIKGFAHMKKVIAVDGTHLHGKYEGMLLSAVVQDTENHVYPIDFCVVDKENDASWTFFFEKLKEIVVDEPNLCFISDRHKSIANGIVNVYNHTHYEYCMRHLDENLCVNHHCGDYLYLYYNAAEAYSLEEFDNHFSRIQEQMPRCSRLP</sequence>
<accession>A0ABQ7VEH8</accession>
<dbReference type="Pfam" id="PF10551">
    <property type="entry name" value="MULE"/>
    <property type="match status" value="1"/>
</dbReference>
<reference evidence="2 3" key="1">
    <citation type="journal article" date="2021" name="bioRxiv">
        <title>Chromosome-scale and haplotype-resolved genome assembly of a tetraploid potato cultivar.</title>
        <authorList>
            <person name="Sun H."/>
            <person name="Jiao W.-B."/>
            <person name="Krause K."/>
            <person name="Campoy J.A."/>
            <person name="Goel M."/>
            <person name="Folz-Donahue K."/>
            <person name="Kukat C."/>
            <person name="Huettel B."/>
            <person name="Schneeberger K."/>
        </authorList>
    </citation>
    <scope>NUCLEOTIDE SEQUENCE [LARGE SCALE GENOMIC DNA]</scope>
    <source>
        <strain evidence="2">SolTubOtavaFocal</strain>
        <tissue evidence="2">Leaves</tissue>
    </source>
</reference>
<dbReference type="InterPro" id="IPR018289">
    <property type="entry name" value="MULE_transposase_dom"/>
</dbReference>
<evidence type="ECO:0000313" key="3">
    <source>
        <dbReference type="Proteomes" id="UP000826656"/>
    </source>
</evidence>
<feature type="domain" description="MULE transposase" evidence="1">
    <location>
        <begin position="83"/>
        <end position="176"/>
    </location>
</feature>
<name>A0ABQ7VEH8_SOLTU</name>
<keyword evidence="3" id="KW-1185">Reference proteome</keyword>
<dbReference type="EMBL" id="JAIVGD010000013">
    <property type="protein sequence ID" value="KAH0761470.1"/>
    <property type="molecule type" value="Genomic_DNA"/>
</dbReference>
<dbReference type="PANTHER" id="PTHR31973">
    <property type="entry name" value="POLYPROTEIN, PUTATIVE-RELATED"/>
    <property type="match status" value="1"/>
</dbReference>
<gene>
    <name evidence="2" type="ORF">KY290_017543</name>
</gene>
<organism evidence="2 3">
    <name type="scientific">Solanum tuberosum</name>
    <name type="common">Potato</name>
    <dbReference type="NCBI Taxonomy" id="4113"/>
    <lineage>
        <taxon>Eukaryota</taxon>
        <taxon>Viridiplantae</taxon>
        <taxon>Streptophyta</taxon>
        <taxon>Embryophyta</taxon>
        <taxon>Tracheophyta</taxon>
        <taxon>Spermatophyta</taxon>
        <taxon>Magnoliopsida</taxon>
        <taxon>eudicotyledons</taxon>
        <taxon>Gunneridae</taxon>
        <taxon>Pentapetalae</taxon>
        <taxon>asterids</taxon>
        <taxon>lamiids</taxon>
        <taxon>Solanales</taxon>
        <taxon>Solanaceae</taxon>
        <taxon>Solanoideae</taxon>
        <taxon>Solaneae</taxon>
        <taxon>Solanum</taxon>
    </lineage>
</organism>
<dbReference type="Proteomes" id="UP000826656">
    <property type="component" value="Unassembled WGS sequence"/>
</dbReference>
<comment type="caution">
    <text evidence="2">The sequence shown here is derived from an EMBL/GenBank/DDBJ whole genome shotgun (WGS) entry which is preliminary data.</text>
</comment>
<dbReference type="PANTHER" id="PTHR31973:SF195">
    <property type="entry name" value="MUDR FAMILY TRANSPOSASE"/>
    <property type="match status" value="1"/>
</dbReference>
<proteinExistence type="predicted"/>
<evidence type="ECO:0000313" key="2">
    <source>
        <dbReference type="EMBL" id="KAH0761470.1"/>
    </source>
</evidence>